<evidence type="ECO:0000313" key="2">
    <source>
        <dbReference type="Proteomes" id="UP000182412"/>
    </source>
</evidence>
<dbReference type="SUPFAM" id="SSF69279">
    <property type="entry name" value="Phage tail proteins"/>
    <property type="match status" value="1"/>
</dbReference>
<gene>
    <name evidence="1" type="ORF">SAMN05216366_102135</name>
</gene>
<sequence length="159" mass="18183">MKEDFKMDLQLFASGAGFDSVRAVVGTFGYIYKEGKWLSQYNKCQASVEIGKAEIKPAGDRWIRHKVISLKGTGSISGYKVTDELLEEVSVVAHSDKPSMRTELIVTLDDPEAWGAERIRLQNVMFDNIDIANWEHSKEIEEEWKFTFEGYELLDIIKE</sequence>
<dbReference type="EMBL" id="FNJQ01000002">
    <property type="protein sequence ID" value="SDO86583.1"/>
    <property type="molecule type" value="Genomic_DNA"/>
</dbReference>
<evidence type="ECO:0000313" key="1">
    <source>
        <dbReference type="EMBL" id="SDO86583.1"/>
    </source>
</evidence>
<reference evidence="1 2" key="1">
    <citation type="submission" date="2016-10" db="EMBL/GenBank/DDBJ databases">
        <authorList>
            <person name="de Groot N.N."/>
        </authorList>
    </citation>
    <scope>NUCLEOTIDE SEQUENCE [LARGE SCALE GENOMIC DNA]</scope>
    <source>
        <strain evidence="1 2">S137</strain>
    </source>
</reference>
<proteinExistence type="predicted"/>
<dbReference type="Proteomes" id="UP000182412">
    <property type="component" value="Unassembled WGS sequence"/>
</dbReference>
<dbReference type="Pfam" id="PF09393">
    <property type="entry name" value="DUF2001"/>
    <property type="match status" value="1"/>
</dbReference>
<accession>A0A1H0N1S3</accession>
<dbReference type="AlphaFoldDB" id="A0A1H0N1S3"/>
<name>A0A1H0N1S3_SELRU</name>
<organism evidence="1 2">
    <name type="scientific">Selenomonas ruminantium</name>
    <dbReference type="NCBI Taxonomy" id="971"/>
    <lineage>
        <taxon>Bacteria</taxon>
        <taxon>Bacillati</taxon>
        <taxon>Bacillota</taxon>
        <taxon>Negativicutes</taxon>
        <taxon>Selenomonadales</taxon>
        <taxon>Selenomonadaceae</taxon>
        <taxon>Selenomonas</taxon>
    </lineage>
</organism>
<protein>
    <submittedName>
        <fullName evidence="1">Phage tail tube protein</fullName>
    </submittedName>
</protein>
<dbReference type="Gene3D" id="2.30.110.40">
    <property type="entry name" value="Phage tail tube protein"/>
    <property type="match status" value="1"/>
</dbReference>
<dbReference type="InterPro" id="IPR018989">
    <property type="entry name" value="DUF2001"/>
</dbReference>
<dbReference type="InterPro" id="IPR038628">
    <property type="entry name" value="XkdM-like_sf"/>
</dbReference>